<feature type="domain" description="DUF2231" evidence="2">
    <location>
        <begin position="1"/>
        <end position="64"/>
    </location>
</feature>
<comment type="caution">
    <text evidence="3">The sequence shown here is derived from an EMBL/GenBank/DDBJ whole genome shotgun (WGS) entry which is preliminary data.</text>
</comment>
<keyword evidence="1" id="KW-0472">Membrane</keyword>
<evidence type="ECO:0000259" key="2">
    <source>
        <dbReference type="Pfam" id="PF09990"/>
    </source>
</evidence>
<dbReference type="AlphaFoldDB" id="A0AA94RDA8"/>
<accession>A0AA94RDA8</accession>
<reference evidence="3 4" key="1">
    <citation type="submission" date="2018-01" db="EMBL/GenBank/DDBJ databases">
        <title>Comparative genomics of Mycobacterium mucogenicum and Mycobacterium neoaurum clade members emphasizing tRNA and non-coding RNA.</title>
        <authorList>
            <person name="Behra P.R.K."/>
            <person name="Pettersson B.M.F."/>
            <person name="Das S."/>
            <person name="Dasgupta S."/>
            <person name="Kirsebom L.A."/>
        </authorList>
    </citation>
    <scope>NUCLEOTIDE SEQUENCE [LARGE SCALE GENOMIC DNA]</scope>
    <source>
        <strain evidence="3 4">DSM 45104</strain>
    </source>
</reference>
<feature type="transmembrane region" description="Helical" evidence="1">
    <location>
        <begin position="35"/>
        <end position="53"/>
    </location>
</feature>
<dbReference type="InterPro" id="IPR019251">
    <property type="entry name" value="DUF2231_TM"/>
</dbReference>
<organism evidence="3 4">
    <name type="scientific">Mycolicibacterium phocaicum</name>
    <dbReference type="NCBI Taxonomy" id="319706"/>
    <lineage>
        <taxon>Bacteria</taxon>
        <taxon>Bacillati</taxon>
        <taxon>Actinomycetota</taxon>
        <taxon>Actinomycetes</taxon>
        <taxon>Mycobacteriales</taxon>
        <taxon>Mycobacteriaceae</taxon>
        <taxon>Mycolicibacterium</taxon>
    </lineage>
</organism>
<name>A0AA94RDA8_9MYCO</name>
<evidence type="ECO:0000313" key="3">
    <source>
        <dbReference type="EMBL" id="TLH69228.1"/>
    </source>
</evidence>
<dbReference type="Pfam" id="PF09990">
    <property type="entry name" value="DUF2231"/>
    <property type="match status" value="1"/>
</dbReference>
<keyword evidence="1" id="KW-1133">Transmembrane helix</keyword>
<evidence type="ECO:0000313" key="4">
    <source>
        <dbReference type="Proteomes" id="UP000309984"/>
    </source>
</evidence>
<dbReference type="Proteomes" id="UP000309984">
    <property type="component" value="Unassembled WGS sequence"/>
</dbReference>
<sequence length="139" mass="14656">MHMGLDVTITAAFIINFLWRQASYSASAPVELGPLTLSVLSIAALGISGFLGGKLAYRYGVRVAGEVDQADGFHPSSPSYRALARGGQLDAHLLQGFSHGAVTAVQVAAQLAERCVRGARGHHRAYAGERPEVVDAVLQ</sequence>
<dbReference type="EMBL" id="POTM01000029">
    <property type="protein sequence ID" value="TLH69228.1"/>
    <property type="molecule type" value="Genomic_DNA"/>
</dbReference>
<evidence type="ECO:0000256" key="1">
    <source>
        <dbReference type="SAM" id="Phobius"/>
    </source>
</evidence>
<keyword evidence="1" id="KW-0812">Transmembrane</keyword>
<gene>
    <name evidence="3" type="ORF">C1S79_11310</name>
</gene>
<proteinExistence type="predicted"/>
<protein>
    <recommendedName>
        <fullName evidence="2">DUF2231 domain-containing protein</fullName>
    </recommendedName>
</protein>
<keyword evidence="4" id="KW-1185">Reference proteome</keyword>